<evidence type="ECO:0000256" key="1">
    <source>
        <dbReference type="ARBA" id="ARBA00004651"/>
    </source>
</evidence>
<organism evidence="14 15">
    <name type="scientific">Paenibacillus nasutitermitis</name>
    <dbReference type="NCBI Taxonomy" id="1652958"/>
    <lineage>
        <taxon>Bacteria</taxon>
        <taxon>Bacillati</taxon>
        <taxon>Bacillota</taxon>
        <taxon>Bacilli</taxon>
        <taxon>Bacillales</taxon>
        <taxon>Paenibacillaceae</taxon>
        <taxon>Paenibacillus</taxon>
    </lineage>
</organism>
<name>A0A916YZ90_9BACL</name>
<keyword evidence="5 12" id="KW-0812">Transmembrane</keyword>
<comment type="pathway">
    <text evidence="2">Cell wall biogenesis; lipoteichoic acid biosynthesis.</text>
</comment>
<evidence type="ECO:0000256" key="9">
    <source>
        <dbReference type="PIRSR" id="PIRSR005091-1"/>
    </source>
</evidence>
<reference evidence="14" key="2">
    <citation type="submission" date="2020-09" db="EMBL/GenBank/DDBJ databases">
        <authorList>
            <person name="Sun Q."/>
            <person name="Zhou Y."/>
        </authorList>
    </citation>
    <scope>NUCLEOTIDE SEQUENCE</scope>
    <source>
        <strain evidence="14">CGMCC 1.15178</strain>
    </source>
</reference>
<evidence type="ECO:0000313" key="15">
    <source>
        <dbReference type="Proteomes" id="UP000612456"/>
    </source>
</evidence>
<dbReference type="Pfam" id="PF00884">
    <property type="entry name" value="Sulfatase"/>
    <property type="match status" value="1"/>
</dbReference>
<evidence type="ECO:0000256" key="10">
    <source>
        <dbReference type="PIRSR" id="PIRSR005091-2"/>
    </source>
</evidence>
<evidence type="ECO:0000256" key="3">
    <source>
        <dbReference type="ARBA" id="ARBA00009983"/>
    </source>
</evidence>
<feature type="binding site" evidence="11">
    <location>
        <position position="263"/>
    </location>
    <ligand>
        <name>Mn(2+)</name>
        <dbReference type="ChEBI" id="CHEBI:29035"/>
    </ligand>
</feature>
<feature type="transmembrane region" description="Helical" evidence="12">
    <location>
        <begin position="25"/>
        <end position="44"/>
    </location>
</feature>
<feature type="binding site" evidence="11">
    <location>
        <position position="482"/>
    </location>
    <ligand>
        <name>Mn(2+)</name>
        <dbReference type="ChEBI" id="CHEBI:29035"/>
    </ligand>
</feature>
<keyword evidence="4 8" id="KW-1003">Cell membrane</keyword>
<dbReference type="InterPro" id="IPR017850">
    <property type="entry name" value="Alkaline_phosphatase_core_sf"/>
</dbReference>
<evidence type="ECO:0000256" key="4">
    <source>
        <dbReference type="ARBA" id="ARBA00022475"/>
    </source>
</evidence>
<dbReference type="CDD" id="cd16015">
    <property type="entry name" value="LTA_synthase"/>
    <property type="match status" value="1"/>
</dbReference>
<proteinExistence type="inferred from homology"/>
<feature type="transmembrane region" description="Helical" evidence="12">
    <location>
        <begin position="50"/>
        <end position="71"/>
    </location>
</feature>
<feature type="transmembrane region" description="Helical" evidence="12">
    <location>
        <begin position="132"/>
        <end position="148"/>
    </location>
</feature>
<dbReference type="EMBL" id="BMHP01000002">
    <property type="protein sequence ID" value="GGD66919.1"/>
    <property type="molecule type" value="Genomic_DNA"/>
</dbReference>
<evidence type="ECO:0000259" key="13">
    <source>
        <dbReference type="Pfam" id="PF00884"/>
    </source>
</evidence>
<dbReference type="PANTHER" id="PTHR47371:SF3">
    <property type="entry name" value="PHOSPHOGLYCEROL TRANSFERASE I"/>
    <property type="match status" value="1"/>
</dbReference>
<evidence type="ECO:0000256" key="5">
    <source>
        <dbReference type="ARBA" id="ARBA00022692"/>
    </source>
</evidence>
<dbReference type="Gene3D" id="3.30.1120.170">
    <property type="match status" value="1"/>
</dbReference>
<accession>A0A916YZ90</accession>
<comment type="caution">
    <text evidence="14">The sequence shown here is derived from an EMBL/GenBank/DDBJ whole genome shotgun (WGS) entry which is preliminary data.</text>
</comment>
<evidence type="ECO:0000256" key="12">
    <source>
        <dbReference type="SAM" id="Phobius"/>
    </source>
</evidence>
<evidence type="ECO:0000313" key="14">
    <source>
        <dbReference type="EMBL" id="GGD66919.1"/>
    </source>
</evidence>
<dbReference type="GO" id="GO:0046872">
    <property type="term" value="F:metal ion binding"/>
    <property type="evidence" value="ECO:0007669"/>
    <property type="project" value="UniProtKB-KW"/>
</dbReference>
<dbReference type="Proteomes" id="UP000612456">
    <property type="component" value="Unassembled WGS sequence"/>
</dbReference>
<keyword evidence="6 12" id="KW-1133">Transmembrane helix</keyword>
<feature type="transmembrane region" description="Helical" evidence="12">
    <location>
        <begin position="78"/>
        <end position="98"/>
    </location>
</feature>
<keyword evidence="15" id="KW-1185">Reference proteome</keyword>
<keyword evidence="10" id="KW-0479">Metal-binding</keyword>
<evidence type="ECO:0000256" key="7">
    <source>
        <dbReference type="ARBA" id="ARBA00023136"/>
    </source>
</evidence>
<keyword evidence="7 8" id="KW-0472">Membrane</keyword>
<dbReference type="PIRSF" id="PIRSF005091">
    <property type="entry name" value="Mmb_sulf_HI1246"/>
    <property type="match status" value="1"/>
</dbReference>
<sequence>MRKALFRKKEFTLSFQEDRRRRIPLFYILFVLLLLKMILLRSFFFGEIAWSRLITDAASILVILSVIELVIPLRAKTIVYGAFNFLFSLTLFAATLYFSHFGSVATYTALYDLPQVLEIKTSVQSTIQISNYLYFIDLLAGLIIWLVCRTIGIRLPANRSVWKIGVLITFVVCVGISARYIQLGMPIQNELVEAENEGFLNYQISSAIKAAKDNTIAAEGNTEDIINEINNLQASYPHKNQTGGAPAYFGKAEGKNVIVLQLEAFQNFPVNLSVEGQEVTPVLNGLVNQGFYFPNFFQQIGQGNTSDAEFMANTSIYPTGKIAMSTGYGNRVLPSLPRLLRDRNYEADTFHVNNVGFWDRNKLYPALHFNHYYDKPFFTNDHFNSFGPSDEELYKVGVEKLSELSKQNKPFYAQFVTVSSHFPFEVPKDRLKMTIPDKLKDTQLGDYLAAVNYTDYAIGTLIEGLKQNGMWDNTMLVIYGDHFGLQPDKNDPAFMKETLGITYDYQVSRFNIPFIIHMPGETEGKVVNTVGGQLDIMPTIANLLGISLRDEKFTAFGHDLLNVDHNVFGMRYYMPTGTFFNNDILFVPGKGFEDGKATSLDTLEPVTDFSAFRKDYDYVLKMMELSDRYVRSLPNR</sequence>
<dbReference type="RefSeq" id="WP_308422793.1">
    <property type="nucleotide sequence ID" value="NZ_BMHP01000002.1"/>
</dbReference>
<comment type="similarity">
    <text evidence="3 8">Belongs to the LTA synthase family.</text>
</comment>
<protein>
    <recommendedName>
        <fullName evidence="13">Sulfatase N-terminal domain-containing protein</fullName>
    </recommendedName>
</protein>
<evidence type="ECO:0000256" key="11">
    <source>
        <dbReference type="PIRSR" id="PIRSR005091-3"/>
    </source>
</evidence>
<evidence type="ECO:0000256" key="2">
    <source>
        <dbReference type="ARBA" id="ARBA00004936"/>
    </source>
</evidence>
<feature type="active site" evidence="9">
    <location>
        <position position="305"/>
    </location>
</feature>
<dbReference type="AlphaFoldDB" id="A0A916YZ90"/>
<feature type="binding site" evidence="11">
    <location>
        <position position="305"/>
    </location>
    <ligand>
        <name>Mn(2+)</name>
        <dbReference type="ChEBI" id="CHEBI:29035"/>
    </ligand>
</feature>
<comment type="subcellular location">
    <subcellularLocation>
        <location evidence="1">Cell membrane</location>
        <topology evidence="1">Multi-pass membrane protein</topology>
    </subcellularLocation>
</comment>
<feature type="binding site" evidence="11">
    <location>
        <position position="481"/>
    </location>
    <ligand>
        <name>Mn(2+)</name>
        <dbReference type="ChEBI" id="CHEBI:29035"/>
    </ligand>
</feature>
<evidence type="ECO:0000256" key="6">
    <source>
        <dbReference type="ARBA" id="ARBA00022989"/>
    </source>
</evidence>
<evidence type="ECO:0000256" key="8">
    <source>
        <dbReference type="PIRNR" id="PIRNR005091"/>
    </source>
</evidence>
<keyword evidence="10" id="KW-0464">Manganese</keyword>
<dbReference type="Gene3D" id="3.40.720.10">
    <property type="entry name" value="Alkaline Phosphatase, subunit A"/>
    <property type="match status" value="1"/>
</dbReference>
<dbReference type="SUPFAM" id="SSF53649">
    <property type="entry name" value="Alkaline phosphatase-like"/>
    <property type="match status" value="1"/>
</dbReference>
<feature type="domain" description="Sulfatase N-terminal" evidence="13">
    <location>
        <begin position="255"/>
        <end position="546"/>
    </location>
</feature>
<dbReference type="InterPro" id="IPR050448">
    <property type="entry name" value="OpgB/LTA_synthase_biosynth"/>
</dbReference>
<dbReference type="GO" id="GO:0005886">
    <property type="term" value="C:plasma membrane"/>
    <property type="evidence" value="ECO:0007669"/>
    <property type="project" value="UniProtKB-SubCell"/>
</dbReference>
<gene>
    <name evidence="14" type="ORF">GCM10010911_25860</name>
</gene>
<dbReference type="InterPro" id="IPR000917">
    <property type="entry name" value="Sulfatase_N"/>
</dbReference>
<feature type="transmembrane region" description="Helical" evidence="12">
    <location>
        <begin position="160"/>
        <end position="181"/>
    </location>
</feature>
<dbReference type="InterPro" id="IPR012160">
    <property type="entry name" value="LtaS-like"/>
</dbReference>
<dbReference type="PANTHER" id="PTHR47371">
    <property type="entry name" value="LIPOTEICHOIC ACID SYNTHASE"/>
    <property type="match status" value="1"/>
</dbReference>
<feature type="binding site" evidence="10">
    <location>
        <position position="421"/>
    </location>
    <ligand>
        <name>substrate</name>
    </ligand>
</feature>
<reference evidence="14" key="1">
    <citation type="journal article" date="2014" name="Int. J. Syst. Evol. Microbiol.">
        <title>Complete genome sequence of Corynebacterium casei LMG S-19264T (=DSM 44701T), isolated from a smear-ripened cheese.</title>
        <authorList>
            <consortium name="US DOE Joint Genome Institute (JGI-PGF)"/>
            <person name="Walter F."/>
            <person name="Albersmeier A."/>
            <person name="Kalinowski J."/>
            <person name="Ruckert C."/>
        </authorList>
    </citation>
    <scope>NUCLEOTIDE SEQUENCE</scope>
    <source>
        <strain evidence="14">CGMCC 1.15178</strain>
    </source>
</reference>